<evidence type="ECO:0000256" key="5">
    <source>
        <dbReference type="SAM" id="MobiDB-lite"/>
    </source>
</evidence>
<dbReference type="RefSeq" id="WP_128508914.1">
    <property type="nucleotide sequence ID" value="NZ_QUAC01000171.1"/>
</dbReference>
<sequence length="199" mass="21031">MSDYHQPGYGPYAGGPQQPYGPPQQGWQQATPPVDHGNAYGYGYGYTHGTPPPAPSTSSAMWSHLGALLTITAGTAMCCGLGAFLGWIFPMSIRGNERHRHDPYVRHHATQALNFGITQAIMAALGVLLYFASAVIFATAATETQRNGAGLAVPLLTVIGIMAAYGIAGVVCSVIGTVKATRGELWTYPRLIAWPLSKG</sequence>
<feature type="transmembrane region" description="Helical" evidence="6">
    <location>
        <begin position="151"/>
        <end position="175"/>
    </location>
</feature>
<feature type="transmembrane region" description="Helical" evidence="6">
    <location>
        <begin position="112"/>
        <end position="139"/>
    </location>
</feature>
<organism evidence="7 8">
    <name type="scientific">Streptomyces inhibens</name>
    <dbReference type="NCBI Taxonomy" id="2293571"/>
    <lineage>
        <taxon>Bacteria</taxon>
        <taxon>Bacillati</taxon>
        <taxon>Actinomycetota</taxon>
        <taxon>Actinomycetes</taxon>
        <taxon>Kitasatosporales</taxon>
        <taxon>Streptomycetaceae</taxon>
        <taxon>Streptomyces</taxon>
    </lineage>
</organism>
<protein>
    <submittedName>
        <fullName evidence="7">DUF4870 domain-containing protein</fullName>
    </submittedName>
</protein>
<dbReference type="EMBL" id="QUAC01000171">
    <property type="protein sequence ID" value="REK88360.1"/>
    <property type="molecule type" value="Genomic_DNA"/>
</dbReference>
<feature type="region of interest" description="Disordered" evidence="5">
    <location>
        <begin position="1"/>
        <end position="32"/>
    </location>
</feature>
<keyword evidence="8" id="KW-1185">Reference proteome</keyword>
<proteinExistence type="predicted"/>
<dbReference type="Pfam" id="PF09685">
    <property type="entry name" value="MamF_MmsF"/>
    <property type="match status" value="1"/>
</dbReference>
<evidence type="ECO:0000256" key="4">
    <source>
        <dbReference type="ARBA" id="ARBA00023136"/>
    </source>
</evidence>
<keyword evidence="4 6" id="KW-0472">Membrane</keyword>
<evidence type="ECO:0000256" key="3">
    <source>
        <dbReference type="ARBA" id="ARBA00022989"/>
    </source>
</evidence>
<dbReference type="Proteomes" id="UP000262477">
    <property type="component" value="Unassembled WGS sequence"/>
</dbReference>
<accession>A0A371Q0Y6</accession>
<comment type="subcellular location">
    <subcellularLocation>
        <location evidence="1">Membrane</location>
        <topology evidence="1">Multi-pass membrane protein</topology>
    </subcellularLocation>
</comment>
<evidence type="ECO:0000256" key="1">
    <source>
        <dbReference type="ARBA" id="ARBA00004141"/>
    </source>
</evidence>
<feature type="transmembrane region" description="Helical" evidence="6">
    <location>
        <begin position="65"/>
        <end position="91"/>
    </location>
</feature>
<evidence type="ECO:0000313" key="7">
    <source>
        <dbReference type="EMBL" id="REK88360.1"/>
    </source>
</evidence>
<reference evidence="7 8" key="1">
    <citation type="submission" date="2018-08" db="EMBL/GenBank/DDBJ databases">
        <title>Streptomyces NEAU-D10 sp. nov., a novel Actinomycete isolated from soil.</title>
        <authorList>
            <person name="Jin L."/>
        </authorList>
    </citation>
    <scope>NUCLEOTIDE SEQUENCE [LARGE SCALE GENOMIC DNA]</scope>
    <source>
        <strain evidence="7 8">NEAU-D10</strain>
    </source>
</reference>
<dbReference type="OrthoDB" id="9808930at2"/>
<dbReference type="AlphaFoldDB" id="A0A371Q0Y6"/>
<comment type="caution">
    <text evidence="7">The sequence shown here is derived from an EMBL/GenBank/DDBJ whole genome shotgun (WGS) entry which is preliminary data.</text>
</comment>
<dbReference type="InterPro" id="IPR019109">
    <property type="entry name" value="MamF_MmsF"/>
</dbReference>
<feature type="compositionally biased region" description="Low complexity" evidence="5">
    <location>
        <begin position="1"/>
        <end position="29"/>
    </location>
</feature>
<evidence type="ECO:0000313" key="8">
    <source>
        <dbReference type="Proteomes" id="UP000262477"/>
    </source>
</evidence>
<gene>
    <name evidence="7" type="ORF">DY245_21795</name>
</gene>
<keyword evidence="3 6" id="KW-1133">Transmembrane helix</keyword>
<name>A0A371Q0Y6_STRIH</name>
<evidence type="ECO:0000256" key="6">
    <source>
        <dbReference type="SAM" id="Phobius"/>
    </source>
</evidence>
<evidence type="ECO:0000256" key="2">
    <source>
        <dbReference type="ARBA" id="ARBA00022692"/>
    </source>
</evidence>
<keyword evidence="2 6" id="KW-0812">Transmembrane</keyword>